<sequence length="558" mass="62305">MSMSRAHPFSLPGQMRLLRTVSHLKSRQIFFQLLRRLGPKRRVSAPVGIARRPGLSLTPPLPRHCGGEPWALTFIGVRKTFDPDRFDWPRMDQDKLWRYNLHYFDFLHEPGRTNGPELIESWIAANPQGREDAWEPFPVSLRLVNWIKFFLSPGAPSPLPPAWLESLALQAEWLTGNIEYHLLANHYFKNAKALVFAGTFFEGAQAQKWLELGLRILGEELGEQILPDGGHFERSPMYHCMILEDCLDLWNLCQGSGLDALSAFRERLAAVLPGMLAFAGGLTHPDGGIALFNDAALGIEPGHAELAAYHERLGGEPVQAGHGRVLSFPGSGYYRLSPRPGGTLIMDCGPIGPDYQPGHAHSDTLSFELSLDGRRVIVDSGCCQYLDGDIRRYNRGNMGHNSLTVDGMNQTEVWGAHRVGRRARPVHARAGEEGGALFAEGGHDGFLRLSGSPAHHRRIVWSGERIEIRDRVDGRGVHDLEMRLHVHPDCPVRQDGGFAMLNMGEASLRVEHDAGRLHIEQGWYCPHFGHAEPCVVICVRVRAQLPWLGSFFMTKMKA</sequence>
<dbReference type="InterPro" id="IPR031680">
    <property type="entry name" value="Hepar_II_III_N"/>
</dbReference>
<keyword evidence="3" id="KW-0574">Periplasm</keyword>
<evidence type="ECO:0000313" key="7">
    <source>
        <dbReference type="EMBL" id="SFJ99995.1"/>
    </source>
</evidence>
<feature type="domain" description="Heparin-sulfate lyase N-terminal" evidence="6">
    <location>
        <begin position="120"/>
        <end position="296"/>
    </location>
</feature>
<dbReference type="InterPro" id="IPR012480">
    <property type="entry name" value="Hepar_II_III_C"/>
</dbReference>
<dbReference type="Gene3D" id="1.50.10.100">
    <property type="entry name" value="Chondroitin AC/alginate lyase"/>
    <property type="match status" value="1"/>
</dbReference>
<dbReference type="InterPro" id="IPR008929">
    <property type="entry name" value="Chondroitin_lyas"/>
</dbReference>
<evidence type="ECO:0000313" key="8">
    <source>
        <dbReference type="Proteomes" id="UP000198635"/>
    </source>
</evidence>
<dbReference type="OrthoDB" id="9763014at2"/>
<evidence type="ECO:0000256" key="2">
    <source>
        <dbReference type="ARBA" id="ARBA00022729"/>
    </source>
</evidence>
<accession>A0A1I3VXQ0</accession>
<dbReference type="GO" id="GO:0042597">
    <property type="term" value="C:periplasmic space"/>
    <property type="evidence" value="ECO:0007669"/>
    <property type="project" value="UniProtKB-SubCell"/>
</dbReference>
<proteinExistence type="predicted"/>
<dbReference type="Pfam" id="PF07940">
    <property type="entry name" value="Hepar_II_III_C"/>
    <property type="match status" value="1"/>
</dbReference>
<evidence type="ECO:0000259" key="6">
    <source>
        <dbReference type="Pfam" id="PF16889"/>
    </source>
</evidence>
<dbReference type="GO" id="GO:0016829">
    <property type="term" value="F:lyase activity"/>
    <property type="evidence" value="ECO:0007669"/>
    <property type="project" value="UniProtKB-KW"/>
</dbReference>
<dbReference type="PANTHER" id="PTHR39210:SF1">
    <property type="entry name" value="HEPARIN-SULFATE LYASE"/>
    <property type="match status" value="1"/>
</dbReference>
<comment type="subcellular location">
    <subcellularLocation>
        <location evidence="1">Periplasm</location>
    </subcellularLocation>
</comment>
<dbReference type="EMBL" id="FORX01000011">
    <property type="protein sequence ID" value="SFJ99995.1"/>
    <property type="molecule type" value="Genomic_DNA"/>
</dbReference>
<evidence type="ECO:0000256" key="4">
    <source>
        <dbReference type="ARBA" id="ARBA00023239"/>
    </source>
</evidence>
<dbReference type="Pfam" id="PF16889">
    <property type="entry name" value="Hepar_II_III_N"/>
    <property type="match status" value="1"/>
</dbReference>
<evidence type="ECO:0000259" key="5">
    <source>
        <dbReference type="Pfam" id="PF07940"/>
    </source>
</evidence>
<dbReference type="Gene3D" id="2.70.98.70">
    <property type="match status" value="1"/>
</dbReference>
<gene>
    <name evidence="7" type="ORF">SAMN04488082_11193</name>
</gene>
<reference evidence="8" key="1">
    <citation type="submission" date="2016-10" db="EMBL/GenBank/DDBJ databases">
        <authorList>
            <person name="Varghese N."/>
            <person name="Submissions S."/>
        </authorList>
    </citation>
    <scope>NUCLEOTIDE SEQUENCE [LARGE SCALE GENOMIC DNA]</scope>
    <source>
        <strain evidence="8">DSM 5918</strain>
    </source>
</reference>
<evidence type="ECO:0000256" key="1">
    <source>
        <dbReference type="ARBA" id="ARBA00004418"/>
    </source>
</evidence>
<organism evidence="7 8">
    <name type="scientific">Desulfomicrobium apsheronum</name>
    <dbReference type="NCBI Taxonomy" id="52560"/>
    <lineage>
        <taxon>Bacteria</taxon>
        <taxon>Pseudomonadati</taxon>
        <taxon>Thermodesulfobacteriota</taxon>
        <taxon>Desulfovibrionia</taxon>
        <taxon>Desulfovibrionales</taxon>
        <taxon>Desulfomicrobiaceae</taxon>
        <taxon>Desulfomicrobium</taxon>
    </lineage>
</organism>
<dbReference type="Proteomes" id="UP000198635">
    <property type="component" value="Unassembled WGS sequence"/>
</dbReference>
<keyword evidence="8" id="KW-1185">Reference proteome</keyword>
<feature type="domain" description="Heparinase II/III-like C-terminal" evidence="5">
    <location>
        <begin position="326"/>
        <end position="543"/>
    </location>
</feature>
<protein>
    <submittedName>
        <fullName evidence="7">Uncharacterized conserved protein, heparinase superfamily</fullName>
    </submittedName>
</protein>
<dbReference type="SUPFAM" id="SSF48230">
    <property type="entry name" value="Chondroitin AC/alginate lyase"/>
    <property type="match status" value="1"/>
</dbReference>
<dbReference type="PANTHER" id="PTHR39210">
    <property type="entry name" value="HEPARIN-SULFATE LYASE"/>
    <property type="match status" value="1"/>
</dbReference>
<keyword evidence="4" id="KW-0456">Lyase</keyword>
<name>A0A1I3VXQ0_9BACT</name>
<dbReference type="AlphaFoldDB" id="A0A1I3VXQ0"/>
<dbReference type="STRING" id="52560.SAMN04488082_11193"/>
<evidence type="ECO:0000256" key="3">
    <source>
        <dbReference type="ARBA" id="ARBA00022764"/>
    </source>
</evidence>
<keyword evidence="2" id="KW-0732">Signal</keyword>